<feature type="transmembrane region" description="Helical" evidence="10">
    <location>
        <begin position="291"/>
        <end position="314"/>
    </location>
</feature>
<feature type="transmembrane region" description="Helical" evidence="10">
    <location>
        <begin position="69"/>
        <end position="90"/>
    </location>
</feature>
<dbReference type="PANTHER" id="PTHR21137">
    <property type="entry name" value="ODORANT RECEPTOR"/>
    <property type="match status" value="1"/>
</dbReference>
<keyword evidence="4 10" id="KW-0812">Transmembrane</keyword>
<comment type="similarity">
    <text evidence="10">Belongs to the insect chemoreceptor superfamily. Heteromeric odorant receptor channel (TC 1.A.69) family.</text>
</comment>
<evidence type="ECO:0000256" key="3">
    <source>
        <dbReference type="ARBA" id="ARBA00022606"/>
    </source>
</evidence>
<feature type="transmembrane region" description="Helical" evidence="10">
    <location>
        <begin position="264"/>
        <end position="285"/>
    </location>
</feature>
<evidence type="ECO:0000256" key="10">
    <source>
        <dbReference type="RuleBase" id="RU351113"/>
    </source>
</evidence>
<evidence type="ECO:0000256" key="4">
    <source>
        <dbReference type="ARBA" id="ARBA00022692"/>
    </source>
</evidence>
<keyword evidence="5 10" id="KW-0552">Olfaction</keyword>
<name>A0ABN8B1E9_CHISP</name>
<evidence type="ECO:0000256" key="8">
    <source>
        <dbReference type="ARBA" id="ARBA00023170"/>
    </source>
</evidence>
<keyword evidence="2" id="KW-1003">Cell membrane</keyword>
<protein>
    <recommendedName>
        <fullName evidence="10">Odorant receptor</fullName>
    </recommendedName>
</protein>
<proteinExistence type="inferred from homology"/>
<keyword evidence="6 10" id="KW-1133">Transmembrane helix</keyword>
<comment type="subcellular location">
    <subcellularLocation>
        <location evidence="1 10">Cell membrane</location>
        <topology evidence="1 10">Multi-pass membrane protein</topology>
    </subcellularLocation>
</comment>
<dbReference type="PANTHER" id="PTHR21137:SF35">
    <property type="entry name" value="ODORANT RECEPTOR 19A-RELATED"/>
    <property type="match status" value="1"/>
</dbReference>
<evidence type="ECO:0000313" key="12">
    <source>
        <dbReference type="Proteomes" id="UP001153292"/>
    </source>
</evidence>
<accession>A0ABN8B1E9</accession>
<feature type="transmembrane region" description="Helical" evidence="10">
    <location>
        <begin position="36"/>
        <end position="57"/>
    </location>
</feature>
<dbReference type="Proteomes" id="UP001153292">
    <property type="component" value="Chromosome 17"/>
</dbReference>
<gene>
    <name evidence="11" type="ORF">CHILSU_LOCUS3542</name>
</gene>
<feature type="transmembrane region" description="Helical" evidence="10">
    <location>
        <begin position="186"/>
        <end position="205"/>
    </location>
</feature>
<keyword evidence="7 10" id="KW-0472">Membrane</keyword>
<evidence type="ECO:0000313" key="11">
    <source>
        <dbReference type="EMBL" id="CAH0400352.1"/>
    </source>
</evidence>
<evidence type="ECO:0000256" key="5">
    <source>
        <dbReference type="ARBA" id="ARBA00022725"/>
    </source>
</evidence>
<evidence type="ECO:0000256" key="9">
    <source>
        <dbReference type="ARBA" id="ARBA00023224"/>
    </source>
</evidence>
<keyword evidence="9 10" id="KW-0807">Transducer</keyword>
<feature type="transmembrane region" description="Helical" evidence="10">
    <location>
        <begin position="125"/>
        <end position="143"/>
    </location>
</feature>
<sequence>MHKFNPEDLFLNRAKFVMKYLGVWIPPTNESLLHKLYRSLMITLQYLFLIFQIIFIIQVWGDLEAVSQAFYLLFTQACLCLKVSVFHVNVDKLRELLKQMNGEIFQPQSDRQIQILSKQASRIKALLLAFMVSSQFTCSLWAMKPLFDDVGSRKFPFDMWMPVSPEASPHYEIGYAIQVLTIGMSAYMYFGVDSVALSMLIFACAQCEIIMDKIMSVTSINYAMKNKERQKIFAENRKTLIDCVKHHEALYAFTKLSEDAYHSYLFFQISGNVGIFCMTALRLTVVEWKSVQFFSMATYLYVMMGELFVCSWSGHELTSTSEMLHTAMYDCPWYEQDVRFKRDLCFAMMRMSRPLVFRTGHYVSLSRQTFIAILRTSYSYFAVLVNQTKKED</sequence>
<keyword evidence="8 10" id="KW-0675">Receptor</keyword>
<dbReference type="Pfam" id="PF02949">
    <property type="entry name" value="7tm_6"/>
    <property type="match status" value="1"/>
</dbReference>
<dbReference type="InterPro" id="IPR004117">
    <property type="entry name" value="7tm6_olfct_rcpt"/>
</dbReference>
<evidence type="ECO:0000256" key="6">
    <source>
        <dbReference type="ARBA" id="ARBA00022989"/>
    </source>
</evidence>
<reference evidence="11" key="1">
    <citation type="submission" date="2021-12" db="EMBL/GenBank/DDBJ databases">
        <authorList>
            <person name="King R."/>
        </authorList>
    </citation>
    <scope>NUCLEOTIDE SEQUENCE</scope>
</reference>
<evidence type="ECO:0000256" key="1">
    <source>
        <dbReference type="ARBA" id="ARBA00004651"/>
    </source>
</evidence>
<comment type="caution">
    <text evidence="10">Lacks conserved residue(s) required for the propagation of feature annotation.</text>
</comment>
<evidence type="ECO:0000256" key="2">
    <source>
        <dbReference type="ARBA" id="ARBA00022475"/>
    </source>
</evidence>
<dbReference type="EMBL" id="OU963910">
    <property type="protein sequence ID" value="CAH0400352.1"/>
    <property type="molecule type" value="Genomic_DNA"/>
</dbReference>
<evidence type="ECO:0000256" key="7">
    <source>
        <dbReference type="ARBA" id="ARBA00023136"/>
    </source>
</evidence>
<keyword evidence="12" id="KW-1185">Reference proteome</keyword>
<keyword evidence="3 10" id="KW-0716">Sensory transduction</keyword>
<organism evidence="11 12">
    <name type="scientific">Chilo suppressalis</name>
    <name type="common">Asiatic rice borer moth</name>
    <dbReference type="NCBI Taxonomy" id="168631"/>
    <lineage>
        <taxon>Eukaryota</taxon>
        <taxon>Metazoa</taxon>
        <taxon>Ecdysozoa</taxon>
        <taxon>Arthropoda</taxon>
        <taxon>Hexapoda</taxon>
        <taxon>Insecta</taxon>
        <taxon>Pterygota</taxon>
        <taxon>Neoptera</taxon>
        <taxon>Endopterygota</taxon>
        <taxon>Lepidoptera</taxon>
        <taxon>Glossata</taxon>
        <taxon>Ditrysia</taxon>
        <taxon>Pyraloidea</taxon>
        <taxon>Crambidae</taxon>
        <taxon>Crambinae</taxon>
        <taxon>Chilo</taxon>
    </lineage>
</organism>